<dbReference type="Proteomes" id="UP000241167">
    <property type="component" value="Unassembled WGS sequence"/>
</dbReference>
<keyword evidence="3" id="KW-1015">Disulfide bond</keyword>
<reference evidence="6 7" key="1">
    <citation type="submission" date="2018-03" db="EMBL/GenBank/DDBJ databases">
        <title>The draft genome of Sphingosinicella sp. GL-C-18.</title>
        <authorList>
            <person name="Liu L."/>
            <person name="Li L."/>
            <person name="Liang L."/>
            <person name="Zhang X."/>
            <person name="Wang T."/>
        </authorList>
    </citation>
    <scope>NUCLEOTIDE SEQUENCE [LARGE SCALE GENOMIC DNA]</scope>
    <source>
        <strain evidence="6 7">GL-C-18</strain>
    </source>
</reference>
<keyword evidence="7" id="KW-1185">Reference proteome</keyword>
<proteinExistence type="predicted"/>
<accession>A0A2P7QJ52</accession>
<keyword evidence="4" id="KW-0143">Chaperone</keyword>
<evidence type="ECO:0000313" key="7">
    <source>
        <dbReference type="Proteomes" id="UP000241167"/>
    </source>
</evidence>
<organism evidence="6 7">
    <name type="scientific">Allosphingosinicella deserti</name>
    <dbReference type="NCBI Taxonomy" id="2116704"/>
    <lineage>
        <taxon>Bacteria</taxon>
        <taxon>Pseudomonadati</taxon>
        <taxon>Pseudomonadota</taxon>
        <taxon>Alphaproteobacteria</taxon>
        <taxon>Sphingomonadales</taxon>
        <taxon>Sphingomonadaceae</taxon>
        <taxon>Allosphingosinicella</taxon>
    </lineage>
</organism>
<keyword evidence="2" id="KW-0862">Zinc</keyword>
<dbReference type="GO" id="GO:0042026">
    <property type="term" value="P:protein refolding"/>
    <property type="evidence" value="ECO:0007669"/>
    <property type="project" value="TreeGrafter"/>
</dbReference>
<dbReference type="AlphaFoldDB" id="A0A2P7QJ52"/>
<dbReference type="InterPro" id="IPR000397">
    <property type="entry name" value="Heat_shock_Hsp33"/>
</dbReference>
<dbReference type="OrthoDB" id="9793753at2"/>
<evidence type="ECO:0000256" key="1">
    <source>
        <dbReference type="ARBA" id="ARBA00022490"/>
    </source>
</evidence>
<sequence length="305" mass="33847">MTSSTTQTAATTANLDEAIGFTIPARNARGRIVRLGPLLDVILSAHDYPAPIARILSEALVLAALLGSLLKEDQGQLTIQAQTEAGIVDLLVVDYRGGELRGYVRFDKERLSQLPSHRDLFALFGKGYLAITFDLPGADERYQGIVPLEGNSLAEAAQSYFSQSEQLPSVIRLAVNDTGHVAGGMLVQHLPEGEEGRDRLHTRLDDPEWEHVRILSETIKGSELADPHLPLQDVLWRLFHEEDVRVLHAQPLAKGCRCNFDYIKSVISRFAPEERSDMVDEDGFITVDCEFCSRVFPISLSDFHE</sequence>
<evidence type="ECO:0000256" key="4">
    <source>
        <dbReference type="ARBA" id="ARBA00023186"/>
    </source>
</evidence>
<evidence type="ECO:0000256" key="3">
    <source>
        <dbReference type="ARBA" id="ARBA00023157"/>
    </source>
</evidence>
<dbReference type="SUPFAM" id="SSF118352">
    <property type="entry name" value="HSP33 redox switch-like"/>
    <property type="match status" value="1"/>
</dbReference>
<evidence type="ECO:0000313" key="6">
    <source>
        <dbReference type="EMBL" id="PSJ37960.1"/>
    </source>
</evidence>
<dbReference type="GO" id="GO:0005737">
    <property type="term" value="C:cytoplasm"/>
    <property type="evidence" value="ECO:0007669"/>
    <property type="project" value="InterPro"/>
</dbReference>
<dbReference type="EMBL" id="PXYI01000007">
    <property type="protein sequence ID" value="PSJ37960.1"/>
    <property type="molecule type" value="Genomic_DNA"/>
</dbReference>
<dbReference type="PIRSF" id="PIRSF005261">
    <property type="entry name" value="Heat_shock_Hsp33"/>
    <property type="match status" value="1"/>
</dbReference>
<keyword evidence="1" id="KW-0963">Cytoplasm</keyword>
<evidence type="ECO:0000256" key="2">
    <source>
        <dbReference type="ARBA" id="ARBA00022833"/>
    </source>
</evidence>
<dbReference type="Pfam" id="PF01430">
    <property type="entry name" value="HSP33"/>
    <property type="match status" value="1"/>
</dbReference>
<dbReference type="SUPFAM" id="SSF64397">
    <property type="entry name" value="Hsp33 domain"/>
    <property type="match status" value="1"/>
</dbReference>
<keyword evidence="5" id="KW-0676">Redox-active center</keyword>
<protein>
    <submittedName>
        <fullName evidence="6">Molecular chaperone Hsp33</fullName>
    </submittedName>
</protein>
<dbReference type="GO" id="GO:0051082">
    <property type="term" value="F:unfolded protein binding"/>
    <property type="evidence" value="ECO:0007669"/>
    <property type="project" value="InterPro"/>
</dbReference>
<dbReference type="InterPro" id="IPR023212">
    <property type="entry name" value="Hsp33_helix_hairpin_bin_dom_sf"/>
</dbReference>
<evidence type="ECO:0000256" key="5">
    <source>
        <dbReference type="ARBA" id="ARBA00023284"/>
    </source>
</evidence>
<gene>
    <name evidence="6" type="ORF">C7I55_19840</name>
</gene>
<dbReference type="InterPro" id="IPR016153">
    <property type="entry name" value="Heat_shock_Hsp33_N"/>
</dbReference>
<comment type="caution">
    <text evidence="6">The sequence shown here is derived from an EMBL/GenBank/DDBJ whole genome shotgun (WGS) entry which is preliminary data.</text>
</comment>
<dbReference type="Gene3D" id="1.10.287.480">
    <property type="entry name" value="helix hairpin bin"/>
    <property type="match status" value="1"/>
</dbReference>
<dbReference type="RefSeq" id="WP_106514773.1">
    <property type="nucleotide sequence ID" value="NZ_PXYI01000007.1"/>
</dbReference>
<name>A0A2P7QJ52_9SPHN</name>
<dbReference type="CDD" id="cd00498">
    <property type="entry name" value="Hsp33"/>
    <property type="match status" value="1"/>
</dbReference>
<dbReference type="PANTHER" id="PTHR30111">
    <property type="entry name" value="33 KDA CHAPERONIN"/>
    <property type="match status" value="1"/>
</dbReference>
<dbReference type="Gene3D" id="3.90.1280.10">
    <property type="entry name" value="HSP33 redox switch-like"/>
    <property type="match status" value="1"/>
</dbReference>
<dbReference type="GO" id="GO:0044183">
    <property type="term" value="F:protein folding chaperone"/>
    <property type="evidence" value="ECO:0007669"/>
    <property type="project" value="TreeGrafter"/>
</dbReference>
<dbReference type="PANTHER" id="PTHR30111:SF1">
    <property type="entry name" value="33 KDA CHAPERONIN"/>
    <property type="match status" value="1"/>
</dbReference>
<dbReference type="Gene3D" id="3.55.30.10">
    <property type="entry name" value="Hsp33 domain"/>
    <property type="match status" value="1"/>
</dbReference>
<dbReference type="InterPro" id="IPR016154">
    <property type="entry name" value="Heat_shock_Hsp33_C"/>
</dbReference>